<feature type="transmembrane region" description="Helical" evidence="5">
    <location>
        <begin position="319"/>
        <end position="337"/>
    </location>
</feature>
<protein>
    <submittedName>
        <fullName evidence="6">Drug/metabolite transporter DMT1</fullName>
    </submittedName>
</protein>
<feature type="transmembrane region" description="Helical" evidence="5">
    <location>
        <begin position="280"/>
        <end position="299"/>
    </location>
</feature>
<feature type="transmembrane region" description="Helical" evidence="5">
    <location>
        <begin position="90"/>
        <end position="109"/>
    </location>
</feature>
<dbReference type="EMBL" id="JADAQX010000075">
    <property type="protein sequence ID" value="KAF8822171.1"/>
    <property type="molecule type" value="Genomic_DNA"/>
</dbReference>
<evidence type="ECO:0000256" key="2">
    <source>
        <dbReference type="ARBA" id="ARBA00022692"/>
    </source>
</evidence>
<feature type="transmembrane region" description="Helical" evidence="5">
    <location>
        <begin position="121"/>
        <end position="141"/>
    </location>
</feature>
<keyword evidence="2 5" id="KW-0812">Transmembrane</keyword>
<comment type="caution">
    <text evidence="6">The sequence shown here is derived from an EMBL/GenBank/DDBJ whole genome shotgun (WGS) entry which is preliminary data.</text>
</comment>
<accession>A0ABQ7JDR7</accession>
<name>A0ABQ7JDR7_9APIC</name>
<evidence type="ECO:0000256" key="1">
    <source>
        <dbReference type="ARBA" id="ARBA00004141"/>
    </source>
</evidence>
<feature type="transmembrane region" description="Helical" evidence="5">
    <location>
        <begin position="377"/>
        <end position="396"/>
    </location>
</feature>
<evidence type="ECO:0000256" key="4">
    <source>
        <dbReference type="ARBA" id="ARBA00023136"/>
    </source>
</evidence>
<evidence type="ECO:0000256" key="5">
    <source>
        <dbReference type="SAM" id="Phobius"/>
    </source>
</evidence>
<evidence type="ECO:0000313" key="7">
    <source>
        <dbReference type="Proteomes" id="UP000823046"/>
    </source>
</evidence>
<evidence type="ECO:0000313" key="6">
    <source>
        <dbReference type="EMBL" id="KAF8822171.1"/>
    </source>
</evidence>
<dbReference type="PANTHER" id="PTHR32322:SF2">
    <property type="entry name" value="EAMA DOMAIN-CONTAINING PROTEIN"/>
    <property type="match status" value="1"/>
</dbReference>
<comment type="subcellular location">
    <subcellularLocation>
        <location evidence="1">Membrane</location>
        <topology evidence="1">Multi-pass membrane protein</topology>
    </subcellularLocation>
</comment>
<feature type="transmembrane region" description="Helical" evidence="5">
    <location>
        <begin position="221"/>
        <end position="237"/>
    </location>
</feature>
<proteinExistence type="predicted"/>
<evidence type="ECO:0000256" key="3">
    <source>
        <dbReference type="ARBA" id="ARBA00022989"/>
    </source>
</evidence>
<dbReference type="InterPro" id="IPR050638">
    <property type="entry name" value="AA-Vitamin_Transporters"/>
</dbReference>
<keyword evidence="4 5" id="KW-0472">Membrane</keyword>
<dbReference type="SUPFAM" id="SSF103481">
    <property type="entry name" value="Multidrug resistance efflux transporter EmrE"/>
    <property type="match status" value="1"/>
</dbReference>
<dbReference type="Proteomes" id="UP000823046">
    <property type="component" value="Unassembled WGS sequence"/>
</dbReference>
<feature type="transmembrane region" description="Helical" evidence="5">
    <location>
        <begin position="249"/>
        <end position="268"/>
    </location>
</feature>
<gene>
    <name evidence="6" type="primary">DMT1</name>
    <name evidence="6" type="ORF">IE077_000034</name>
</gene>
<sequence length="436" mass="48854">MDSLLGALESIEICDITVLVEVSEIAIFISTRKGTAYQHVLDHFYCRLRAKQRFAFMMYWLFGTHHSQYGPSASLVSQSQLYSFAKKCNFLAHFSMIVMMLLLALNYVGVRLFVLNGGTGFMFGLLRSSFSIFLIPVLLFLYTSSQSDPMAEQLENERSIVSISGVIFPVTGVVVCGAIRQMAIPIALMFTTVSHVGVIQPAVPVFTTIIAICFRVEKPSTISIISILFCFLGLGVAEELWKNFDGMKGFWLLLLIPITKGLQIVGIQMCTRLSSLKIQLFQILGIIVFVVPFFFYIELEEYSDGKMSVLWNRIRSLSMIQWLAIFYSLIAVILISWRIQIWCVQAVGSITVATYQCLQPVFSFFLARFILGEALTAARLGGSAIICASLLLSQLGKYYTTFKEEKASLELENEEYATMLSSGQTPLLSDSNSIYR</sequence>
<reference evidence="6 7" key="1">
    <citation type="journal article" date="2020" name="bioRxiv">
        <title>Metabolic contributions of an alphaproteobacterial endosymbiont in the apicomplexan Cardiosporidium cionae.</title>
        <authorList>
            <person name="Hunter E.S."/>
            <person name="Paight C.J."/>
            <person name="Lane C.E."/>
        </authorList>
    </citation>
    <scope>NUCLEOTIDE SEQUENCE [LARGE SCALE GENOMIC DNA]</scope>
    <source>
        <strain evidence="6">ESH_2018</strain>
    </source>
</reference>
<keyword evidence="3 5" id="KW-1133">Transmembrane helix</keyword>
<organism evidence="6 7">
    <name type="scientific">Cardiosporidium cionae</name>
    <dbReference type="NCBI Taxonomy" id="476202"/>
    <lineage>
        <taxon>Eukaryota</taxon>
        <taxon>Sar</taxon>
        <taxon>Alveolata</taxon>
        <taxon>Apicomplexa</taxon>
        <taxon>Aconoidasida</taxon>
        <taxon>Nephromycida</taxon>
        <taxon>Cardiosporidium</taxon>
    </lineage>
</organism>
<dbReference type="InterPro" id="IPR037185">
    <property type="entry name" value="EmrE-like"/>
</dbReference>
<dbReference type="PANTHER" id="PTHR32322">
    <property type="entry name" value="INNER MEMBRANE TRANSPORTER"/>
    <property type="match status" value="1"/>
</dbReference>
<feature type="transmembrane region" description="Helical" evidence="5">
    <location>
        <begin position="186"/>
        <end position="214"/>
    </location>
</feature>
<feature type="transmembrane region" description="Helical" evidence="5">
    <location>
        <begin position="161"/>
        <end position="180"/>
    </location>
</feature>
<keyword evidence="7" id="KW-1185">Reference proteome</keyword>